<comment type="caution">
    <text evidence="1">The sequence shown here is derived from an EMBL/GenBank/DDBJ whole genome shotgun (WGS) entry which is preliminary data.</text>
</comment>
<dbReference type="Proteomes" id="UP000306393">
    <property type="component" value="Unassembled WGS sequence"/>
</dbReference>
<dbReference type="RefSeq" id="WP_137270126.1">
    <property type="nucleotide sequence ID" value="NZ_JACYMQ010000020.1"/>
</dbReference>
<dbReference type="OrthoDB" id="8263000at2"/>
<accession>A0A4U3EV88</accession>
<protein>
    <submittedName>
        <fullName evidence="1">Uncharacterized protein</fullName>
    </submittedName>
</protein>
<proteinExistence type="predicted"/>
<evidence type="ECO:0000313" key="1">
    <source>
        <dbReference type="EMBL" id="TKJ83639.1"/>
    </source>
</evidence>
<dbReference type="EMBL" id="QGAC01000035">
    <property type="protein sequence ID" value="TKJ83639.1"/>
    <property type="molecule type" value="Genomic_DNA"/>
</dbReference>
<reference evidence="1 2" key="1">
    <citation type="journal article" date="2019" name="Sci. Rep.">
        <title>Differences in resource use lead to coexistence of seed-transmitted microbial populations.</title>
        <authorList>
            <person name="Torres-Cortes G."/>
            <person name="Garcia B.J."/>
            <person name="Compant S."/>
            <person name="Rezki S."/>
            <person name="Jones P."/>
            <person name="Preveaux A."/>
            <person name="Briand M."/>
            <person name="Roulet A."/>
            <person name="Bouchez O."/>
            <person name="Jacobson D."/>
            <person name="Barret M."/>
        </authorList>
    </citation>
    <scope>NUCLEOTIDE SEQUENCE [LARGE SCALE GENOMIC DNA]</scope>
    <source>
        <strain evidence="1 2">CFBP13511</strain>
    </source>
</reference>
<sequence length="966" mass="107714">MSKENALFLQVKDAIAFDTLWQQATDAITALSGDIWTDTGDADPGITLLQAVTWNSSDLGYRASLSLNDLLTREGESTLFPEEFGPQRILTCNTVTGEDYRRALRDLHSSDIPINLKLSTEDAGFLVQDAVLFREPEASRFNWWYNPEKREYTFTQPDDAASVKQIALRGNNWLYFLPSRFTQSLSTADRTKVEQYLSDFLADHRNLGESFSRITWLQPVIFSPQFSVGLTSDVSDVNLIVAEIYQTLEAMVMPGAVRQTTQQMQDAGYDNDHIFTGPYLQHGWQSDQASSFSSGGITLNLSQLFNQLLAIPGVENISGFTAGELPSQMKSVDGDAWSWTIATGYYPQLWGDNPLTLLASENGPLTLIAKGGIYEKTDPEQVEACLPTPTLIQTSPVVLPAGKLRDLSAYTPVADRLPECYQLQSPADVIDDRVRELHQFLLPVEQQLADGSAELAALPQLLAFSGRENNNIIRGTRWPFASDSVSQQVHKQYASALTAFQQQDAAIFATDGTPNTSNFYRELAFIQELLGYFGTRRADRPLTLDKADFLATQRAYLAQQPSLGYDRINIRIDHVSALQKRIAARIGLNSECFADAPNLGALPFYLIEHRQLLPLEPDESYNSEQTPDDFISNTKPKVCIKQNGSAGKIRQGQLIDLIATEGDSTLYVRQQLVTGTEGDTFFLDTANSDQLKNDLTRVQAAWDKKALRWQNSNVWLEDMDYRLNYADSKQPEGNQCLLASNDQSPYPAMVSAGDKIIIRPAELSLSLKGRGITRSSPSLLADDWQLEAKIVRLDVVAGTLLIEKISADQPDFPEAADAWRYQWNFSEANYATADRFSFVVSIVHNRSMLAGSNINTARLIEWLQQTIMSEFPAHVSIINHWLSDSAFRNFAATYKRWQNNGTPLGDDAFAIMQMLTLGHLPVAQLGVGLMRIATEDQRTGVLGSDGSEWHSDIILSEELFYVPQDM</sequence>
<organism evidence="1 2">
    <name type="scientific">Erwinia persicina</name>
    <dbReference type="NCBI Taxonomy" id="55211"/>
    <lineage>
        <taxon>Bacteria</taxon>
        <taxon>Pseudomonadati</taxon>
        <taxon>Pseudomonadota</taxon>
        <taxon>Gammaproteobacteria</taxon>
        <taxon>Enterobacterales</taxon>
        <taxon>Erwiniaceae</taxon>
        <taxon>Erwinia</taxon>
    </lineage>
</organism>
<gene>
    <name evidence="1" type="ORF">EpCFBP13511_22490</name>
</gene>
<name>A0A4U3EV88_9GAMM</name>
<dbReference type="AlphaFoldDB" id="A0A4U3EV88"/>
<evidence type="ECO:0000313" key="2">
    <source>
        <dbReference type="Proteomes" id="UP000306393"/>
    </source>
</evidence>